<dbReference type="SMART" id="SM00028">
    <property type="entry name" value="TPR"/>
    <property type="match status" value="3"/>
</dbReference>
<evidence type="ECO:0000313" key="6">
    <source>
        <dbReference type="Proteomes" id="UP000221168"/>
    </source>
</evidence>
<dbReference type="Pfam" id="PF14559">
    <property type="entry name" value="TPR_19"/>
    <property type="match status" value="1"/>
</dbReference>
<comment type="caution">
    <text evidence="5">The sequence shown here is derived from an EMBL/GenBank/DDBJ whole genome shotgun (WGS) entry which is preliminary data.</text>
</comment>
<feature type="transmembrane region" description="Helical" evidence="3">
    <location>
        <begin position="188"/>
        <end position="208"/>
    </location>
</feature>
<keyword evidence="3" id="KW-0812">Transmembrane</keyword>
<keyword evidence="1 2" id="KW-0238">DNA-binding</keyword>
<dbReference type="Gene3D" id="3.40.50.10070">
    <property type="entry name" value="TolB, N-terminal domain"/>
    <property type="match status" value="1"/>
</dbReference>
<dbReference type="SUPFAM" id="SSF46894">
    <property type="entry name" value="C-terminal effector domain of the bipartite response regulators"/>
    <property type="match status" value="1"/>
</dbReference>
<dbReference type="InterPro" id="IPR036388">
    <property type="entry name" value="WH-like_DNA-bd_sf"/>
</dbReference>
<evidence type="ECO:0000259" key="4">
    <source>
        <dbReference type="PROSITE" id="PS51755"/>
    </source>
</evidence>
<dbReference type="EMBL" id="PDVP01000011">
    <property type="protein sequence ID" value="PHP65895.1"/>
    <property type="molecule type" value="Genomic_DNA"/>
</dbReference>
<dbReference type="Gene3D" id="1.25.40.10">
    <property type="entry name" value="Tetratricopeptide repeat domain"/>
    <property type="match status" value="2"/>
</dbReference>
<evidence type="ECO:0000256" key="2">
    <source>
        <dbReference type="PROSITE-ProRule" id="PRU01091"/>
    </source>
</evidence>
<dbReference type="InterPro" id="IPR019734">
    <property type="entry name" value="TPR_rpt"/>
</dbReference>
<dbReference type="Gene3D" id="1.10.10.10">
    <property type="entry name" value="Winged helix-like DNA-binding domain superfamily/Winged helix DNA-binding domain"/>
    <property type="match status" value="1"/>
</dbReference>
<dbReference type="SUPFAM" id="SSF48452">
    <property type="entry name" value="TPR-like"/>
    <property type="match status" value="1"/>
</dbReference>
<protein>
    <recommendedName>
        <fullName evidence="4">OmpR/PhoB-type domain-containing protein</fullName>
    </recommendedName>
</protein>
<name>A0A2G1QK37_9HYPH</name>
<sequence>MRSPAKAGNATSDARIAKPRRLFIVFLLQLSCNAGSQVMSGFRNDVFLRTRRSHVDFRPRTCRKSRRRSETMTKPDRNLPIGETMFRPASLEIIPPSGEPVALRPQTARVLDVLLERRGSVVSKDELMDIVWRDTHVTDDSLVQCISEIRKALGPNDSQLLATIPKTGYRLSGGRPEPALPARRTARVLVPGLAVLLVLVAAAAALWWPQAETPGAPITIAVMPFRNMSGEADQQYLSNGVAEDLIVSLSRISDLRVLSRGTTFSIDHGGTDPREIAKRLRADYVLEGSVRRMDKDLRVSASLVDGTSGTNVWADRYEGSTTDMFRFQKDVLDKLVRVLSVRLSPAERDRLGVHGTGNIAAHDAYLRGRELENLYTQETNLAAEGALKLAIREDPAFALAHAHLAQVYSFRVENKWTQERGKYVDAAFDAARNAVRLEPDLPFAHFSLGRLYTRSYAPDIPLAIAEYEKAIALDPNYVDAYMFLANVHIFDGKAEKALPLIRSGFERNPLPPYWYYLADGMANYFLGHYDRAEAALVQARDQNPTAPFPYRFLIATYGQSGNTDEAEWMAMEYEALGRSATVSDLLETAAIHDPTYRGLFADGFRKAGLPEN</sequence>
<dbReference type="OrthoDB" id="9807521at2"/>
<keyword evidence="3" id="KW-0472">Membrane</keyword>
<feature type="domain" description="OmpR/PhoB-type" evidence="4">
    <location>
        <begin position="76"/>
        <end position="173"/>
    </location>
</feature>
<dbReference type="GO" id="GO:0000160">
    <property type="term" value="P:phosphorelay signal transduction system"/>
    <property type="evidence" value="ECO:0007669"/>
    <property type="project" value="InterPro"/>
</dbReference>
<dbReference type="Pfam" id="PF00486">
    <property type="entry name" value="Trans_reg_C"/>
    <property type="match status" value="1"/>
</dbReference>
<dbReference type="AlphaFoldDB" id="A0A2G1QK37"/>
<dbReference type="InterPro" id="IPR001867">
    <property type="entry name" value="OmpR/PhoB-type_DNA-bd"/>
</dbReference>
<proteinExistence type="predicted"/>
<feature type="DNA-binding region" description="OmpR/PhoB-type" evidence="2">
    <location>
        <begin position="76"/>
        <end position="173"/>
    </location>
</feature>
<evidence type="ECO:0000256" key="1">
    <source>
        <dbReference type="ARBA" id="ARBA00023125"/>
    </source>
</evidence>
<dbReference type="GO" id="GO:0006355">
    <property type="term" value="P:regulation of DNA-templated transcription"/>
    <property type="evidence" value="ECO:0007669"/>
    <property type="project" value="InterPro"/>
</dbReference>
<dbReference type="PROSITE" id="PS51755">
    <property type="entry name" value="OMPR_PHOB"/>
    <property type="match status" value="1"/>
</dbReference>
<evidence type="ECO:0000256" key="3">
    <source>
        <dbReference type="SAM" id="Phobius"/>
    </source>
</evidence>
<keyword evidence="6" id="KW-1185">Reference proteome</keyword>
<dbReference type="SMART" id="SM00862">
    <property type="entry name" value="Trans_reg_C"/>
    <property type="match status" value="1"/>
</dbReference>
<evidence type="ECO:0000313" key="5">
    <source>
        <dbReference type="EMBL" id="PHP65895.1"/>
    </source>
</evidence>
<dbReference type="Proteomes" id="UP000221168">
    <property type="component" value="Unassembled WGS sequence"/>
</dbReference>
<dbReference type="GO" id="GO:0003677">
    <property type="term" value="F:DNA binding"/>
    <property type="evidence" value="ECO:0007669"/>
    <property type="project" value="UniProtKB-UniRule"/>
</dbReference>
<dbReference type="CDD" id="cd00383">
    <property type="entry name" value="trans_reg_C"/>
    <property type="match status" value="1"/>
</dbReference>
<gene>
    <name evidence="5" type="ORF">CSC94_16370</name>
</gene>
<accession>A0A2G1QK37</accession>
<reference evidence="5 6" key="1">
    <citation type="submission" date="2017-10" db="EMBL/GenBank/DDBJ databases">
        <title>Sedimentibacterium mangrovi gen. nov., sp. nov., a novel member of family Phyllobacteriacea isolated from mangrove sediment.</title>
        <authorList>
            <person name="Liao H."/>
            <person name="Tian Y."/>
        </authorList>
    </citation>
    <scope>NUCLEOTIDE SEQUENCE [LARGE SCALE GENOMIC DNA]</scope>
    <source>
        <strain evidence="5 6">X9-2-2</strain>
    </source>
</reference>
<organism evidence="5 6">
    <name type="scientific">Zhengella mangrovi</name>
    <dbReference type="NCBI Taxonomy" id="1982044"/>
    <lineage>
        <taxon>Bacteria</taxon>
        <taxon>Pseudomonadati</taxon>
        <taxon>Pseudomonadota</taxon>
        <taxon>Alphaproteobacteria</taxon>
        <taxon>Hyphomicrobiales</taxon>
        <taxon>Notoacmeibacteraceae</taxon>
        <taxon>Zhengella</taxon>
    </lineage>
</organism>
<dbReference type="InterPro" id="IPR011990">
    <property type="entry name" value="TPR-like_helical_dom_sf"/>
</dbReference>
<dbReference type="InterPro" id="IPR016032">
    <property type="entry name" value="Sig_transdc_resp-reg_C-effctor"/>
</dbReference>
<keyword evidence="3" id="KW-1133">Transmembrane helix</keyword>